<feature type="domain" description="Nudix hydrolase" evidence="6">
    <location>
        <begin position="8"/>
        <end position="148"/>
    </location>
</feature>
<dbReference type="SUPFAM" id="SSF55811">
    <property type="entry name" value="Nudix"/>
    <property type="match status" value="1"/>
</dbReference>
<accession>A0ABS5L756</accession>
<keyword evidence="4" id="KW-0460">Magnesium</keyword>
<evidence type="ECO:0000256" key="2">
    <source>
        <dbReference type="ARBA" id="ARBA00005582"/>
    </source>
</evidence>
<dbReference type="Proteomes" id="UP000730482">
    <property type="component" value="Unassembled WGS sequence"/>
</dbReference>
<protein>
    <submittedName>
        <fullName evidence="7">NUDIX domain-containing protein</fullName>
    </submittedName>
</protein>
<dbReference type="RefSeq" id="WP_212021222.1">
    <property type="nucleotide sequence ID" value="NZ_JAAFYZ010000317.1"/>
</dbReference>
<dbReference type="InterPro" id="IPR020476">
    <property type="entry name" value="Nudix_hydrolase"/>
</dbReference>
<evidence type="ECO:0000256" key="5">
    <source>
        <dbReference type="RuleBase" id="RU003476"/>
    </source>
</evidence>
<comment type="similarity">
    <text evidence="2 5">Belongs to the Nudix hydrolase family.</text>
</comment>
<dbReference type="PANTHER" id="PTHR43046:SF12">
    <property type="entry name" value="GDP-MANNOSE MANNOSYL HYDROLASE"/>
    <property type="match status" value="1"/>
</dbReference>
<keyword evidence="8" id="KW-1185">Reference proteome</keyword>
<dbReference type="PROSITE" id="PS51462">
    <property type="entry name" value="NUDIX"/>
    <property type="match status" value="1"/>
</dbReference>
<dbReference type="PROSITE" id="PS00893">
    <property type="entry name" value="NUDIX_BOX"/>
    <property type="match status" value="1"/>
</dbReference>
<evidence type="ECO:0000256" key="3">
    <source>
        <dbReference type="ARBA" id="ARBA00022801"/>
    </source>
</evidence>
<dbReference type="Gene3D" id="3.90.79.10">
    <property type="entry name" value="Nucleoside Triphosphate Pyrophosphohydrolase"/>
    <property type="match status" value="1"/>
</dbReference>
<evidence type="ECO:0000256" key="4">
    <source>
        <dbReference type="ARBA" id="ARBA00022842"/>
    </source>
</evidence>
<sequence length="165" mass="18451">MSLPVGPYARHTARVLLVNKEDRLLLFKFGSRRRDFVWLTPGGGIDEGETLNAAAARELHEETGLMVAPEELGNLVAAAGGHADLGWVKGILREDYFFHRVDSLDIDMSGFTDYERESIAEHRWWSVADLEATDENIAPWGLAPLLASILRDGPPQNLVELPWHH</sequence>
<evidence type="ECO:0000313" key="8">
    <source>
        <dbReference type="Proteomes" id="UP000730482"/>
    </source>
</evidence>
<dbReference type="InterPro" id="IPR015797">
    <property type="entry name" value="NUDIX_hydrolase-like_dom_sf"/>
</dbReference>
<dbReference type="InterPro" id="IPR020084">
    <property type="entry name" value="NUDIX_hydrolase_CS"/>
</dbReference>
<dbReference type="EMBL" id="JAAFYZ010000317">
    <property type="protein sequence ID" value="MBS2554072.1"/>
    <property type="molecule type" value="Genomic_DNA"/>
</dbReference>
<evidence type="ECO:0000313" key="7">
    <source>
        <dbReference type="EMBL" id="MBS2554072.1"/>
    </source>
</evidence>
<evidence type="ECO:0000256" key="1">
    <source>
        <dbReference type="ARBA" id="ARBA00001946"/>
    </source>
</evidence>
<proteinExistence type="inferred from homology"/>
<organism evidence="7 8">
    <name type="scientific">Catenulispora pinistramenti</name>
    <dbReference type="NCBI Taxonomy" id="2705254"/>
    <lineage>
        <taxon>Bacteria</taxon>
        <taxon>Bacillati</taxon>
        <taxon>Actinomycetota</taxon>
        <taxon>Actinomycetes</taxon>
        <taxon>Catenulisporales</taxon>
        <taxon>Catenulisporaceae</taxon>
        <taxon>Catenulispora</taxon>
    </lineage>
</organism>
<dbReference type="PRINTS" id="PR00502">
    <property type="entry name" value="NUDIXFAMILY"/>
</dbReference>
<dbReference type="PANTHER" id="PTHR43046">
    <property type="entry name" value="GDP-MANNOSE MANNOSYL HYDROLASE"/>
    <property type="match status" value="1"/>
</dbReference>
<dbReference type="InterPro" id="IPR000086">
    <property type="entry name" value="NUDIX_hydrolase_dom"/>
</dbReference>
<comment type="caution">
    <text evidence="7">The sequence shown here is derived from an EMBL/GenBank/DDBJ whole genome shotgun (WGS) entry which is preliminary data.</text>
</comment>
<comment type="cofactor">
    <cofactor evidence="1">
        <name>Mg(2+)</name>
        <dbReference type="ChEBI" id="CHEBI:18420"/>
    </cofactor>
</comment>
<evidence type="ECO:0000259" key="6">
    <source>
        <dbReference type="PROSITE" id="PS51462"/>
    </source>
</evidence>
<keyword evidence="3 5" id="KW-0378">Hydrolase</keyword>
<reference evidence="7 8" key="1">
    <citation type="submission" date="2020-02" db="EMBL/GenBank/DDBJ databases">
        <title>Acidophilic actinobacteria isolated from forest soil.</title>
        <authorList>
            <person name="Golinska P."/>
        </authorList>
    </citation>
    <scope>NUCLEOTIDE SEQUENCE [LARGE SCALE GENOMIC DNA]</scope>
    <source>
        <strain evidence="7 8">NL8</strain>
    </source>
</reference>
<dbReference type="CDD" id="cd04685">
    <property type="entry name" value="NUDIX_Hydrolase"/>
    <property type="match status" value="1"/>
</dbReference>
<name>A0ABS5L756_9ACTN</name>
<gene>
    <name evidence="7" type="ORF">KGQ19_45190</name>
</gene>
<dbReference type="Pfam" id="PF00293">
    <property type="entry name" value="NUDIX"/>
    <property type="match status" value="1"/>
</dbReference>